<evidence type="ECO:0000313" key="2">
    <source>
        <dbReference type="Proteomes" id="UP001329151"/>
    </source>
</evidence>
<dbReference type="KEGG" id="lto:RGQ30_23730"/>
<gene>
    <name evidence="1" type="ORF">RGQ30_23730</name>
</gene>
<proteinExistence type="predicted"/>
<protein>
    <submittedName>
        <fullName evidence="1">Uncharacterized protein</fullName>
    </submittedName>
</protein>
<name>A0AA86JLK9_9BURK</name>
<sequence length="144" mass="16601">MNSIEYKHHCLDLFDVEEVIQLRFALHSSGRVVLLDGNEQRIKDGKVLHDAYFPLSFLEHIRDAGAGRSELAYSVLESLEKEPQKVDMIWSDLIMNFPQAQNVRYKPEHFEVANFIKKRLKEAYSPEDMAYGDTSHFSGLVATQ</sequence>
<dbReference type="EMBL" id="AP028947">
    <property type="protein sequence ID" value="BET26872.1"/>
    <property type="molecule type" value="Genomic_DNA"/>
</dbReference>
<dbReference type="Proteomes" id="UP001329151">
    <property type="component" value="Chromosome"/>
</dbReference>
<reference evidence="1 2" key="1">
    <citation type="submission" date="2023-10" db="EMBL/GenBank/DDBJ databases">
        <title>Complete Genome Sequence of Limnobacter thiooxidans CS-K2T, Isolated from freshwater lake sediments in Bavaria, Germany.</title>
        <authorList>
            <person name="Naruki M."/>
            <person name="Watanabe A."/>
            <person name="Warashina T."/>
            <person name="Morita T."/>
            <person name="Arakawa K."/>
        </authorList>
    </citation>
    <scope>NUCLEOTIDE SEQUENCE [LARGE SCALE GENOMIC DNA]</scope>
    <source>
        <strain evidence="1 2">CS-K2</strain>
    </source>
</reference>
<dbReference type="AlphaFoldDB" id="A0AA86JLK9"/>
<evidence type="ECO:0000313" key="1">
    <source>
        <dbReference type="EMBL" id="BET26872.1"/>
    </source>
</evidence>
<organism evidence="1 2">
    <name type="scientific">Limnobacter thiooxidans</name>
    <dbReference type="NCBI Taxonomy" id="131080"/>
    <lineage>
        <taxon>Bacteria</taxon>
        <taxon>Pseudomonadati</taxon>
        <taxon>Pseudomonadota</taxon>
        <taxon>Betaproteobacteria</taxon>
        <taxon>Burkholderiales</taxon>
        <taxon>Burkholderiaceae</taxon>
        <taxon>Limnobacter</taxon>
    </lineage>
</organism>
<keyword evidence="2" id="KW-1185">Reference proteome</keyword>
<accession>A0AA86JLK9</accession>